<protein>
    <submittedName>
        <fullName evidence="5">TonB family protein</fullName>
    </submittedName>
</protein>
<keyword evidence="4" id="KW-0472">Membrane</keyword>
<organism evidence="5 6">
    <name type="scientific">Brevundimonas alba</name>
    <dbReference type="NCBI Taxonomy" id="74314"/>
    <lineage>
        <taxon>Bacteria</taxon>
        <taxon>Pseudomonadati</taxon>
        <taxon>Pseudomonadota</taxon>
        <taxon>Alphaproteobacteria</taxon>
        <taxon>Caulobacterales</taxon>
        <taxon>Caulobacteraceae</taxon>
        <taxon>Brevundimonas</taxon>
    </lineage>
</organism>
<comment type="subcellular location">
    <subcellularLocation>
        <location evidence="1">Membrane</location>
        <topology evidence="1">Single-pass membrane protein</topology>
    </subcellularLocation>
</comment>
<comment type="caution">
    <text evidence="5">The sequence shown here is derived from an EMBL/GenBank/DDBJ whole genome shotgun (WGS) entry which is preliminary data.</text>
</comment>
<evidence type="ECO:0000256" key="1">
    <source>
        <dbReference type="ARBA" id="ARBA00004167"/>
    </source>
</evidence>
<dbReference type="Proteomes" id="UP000587415">
    <property type="component" value="Unassembled WGS sequence"/>
</dbReference>
<accession>A0A7X5YNC4</accession>
<gene>
    <name evidence="5" type="ORF">GGQ87_001953</name>
</gene>
<proteinExistence type="predicted"/>
<dbReference type="GO" id="GO:0016020">
    <property type="term" value="C:membrane"/>
    <property type="evidence" value="ECO:0007669"/>
    <property type="project" value="UniProtKB-SubCell"/>
</dbReference>
<dbReference type="NCBIfam" id="TIGR01352">
    <property type="entry name" value="tonB_Cterm"/>
    <property type="match status" value="1"/>
</dbReference>
<name>A0A7X5YNC4_9CAUL</name>
<reference evidence="5 6" key="1">
    <citation type="submission" date="2020-03" db="EMBL/GenBank/DDBJ databases">
        <title>Genomic Encyclopedia of Type Strains, Phase IV (KMG-IV): sequencing the most valuable type-strain genomes for metagenomic binning, comparative biology and taxonomic classification.</title>
        <authorList>
            <person name="Goeker M."/>
        </authorList>
    </citation>
    <scope>NUCLEOTIDE SEQUENCE [LARGE SCALE GENOMIC DNA]</scope>
    <source>
        <strain evidence="5 6">DSM 4736</strain>
    </source>
</reference>
<evidence type="ECO:0000256" key="3">
    <source>
        <dbReference type="ARBA" id="ARBA00022989"/>
    </source>
</evidence>
<dbReference type="InterPro" id="IPR006260">
    <property type="entry name" value="TonB/TolA_C"/>
</dbReference>
<keyword evidence="6" id="KW-1185">Reference proteome</keyword>
<dbReference type="EMBL" id="JAATJM010000001">
    <property type="protein sequence ID" value="NJC41695.1"/>
    <property type="molecule type" value="Genomic_DNA"/>
</dbReference>
<keyword evidence="3" id="KW-1133">Transmembrane helix</keyword>
<dbReference type="RefSeq" id="WP_168047005.1">
    <property type="nucleotide sequence ID" value="NZ_JAATJM010000001.1"/>
</dbReference>
<keyword evidence="2" id="KW-0812">Transmembrane</keyword>
<evidence type="ECO:0000313" key="6">
    <source>
        <dbReference type="Proteomes" id="UP000587415"/>
    </source>
</evidence>
<sequence length="103" mass="10866">MLVLSITAALLLDPTPKQKALLQEPQPAAQAVRQEASGRTLASVAVTLECTARANGLVENCKVLGETHPGLGFGDAALALMRDARVEPGSDDIQFARTIQFLP</sequence>
<evidence type="ECO:0000313" key="5">
    <source>
        <dbReference type="EMBL" id="NJC41695.1"/>
    </source>
</evidence>
<evidence type="ECO:0000256" key="4">
    <source>
        <dbReference type="ARBA" id="ARBA00023136"/>
    </source>
</evidence>
<dbReference type="AlphaFoldDB" id="A0A7X5YNC4"/>
<evidence type="ECO:0000256" key="2">
    <source>
        <dbReference type="ARBA" id="ARBA00022692"/>
    </source>
</evidence>